<dbReference type="InterPro" id="IPR001829">
    <property type="entry name" value="Pili_assmbl_chaperone_bac"/>
</dbReference>
<sequence>MFTSFKLSLPILGVLAIAPLSMVAYGSVVINGTRVIYQGDKKEVTVSLTNNNKTPVLIQNWLDYGKNSSAKENEAIPFIVTPPINRVDPGKGQTLRIRYTGLPALPQDRESVLWLNVLEIPSSKKTSAGDEEQSKLNIAFRTKIKFFYRPAALTGSPVKAAAELRWHKIKNEVIATNNSKFYISLVDLSWQINGKKHEQSGTMISPGATAKFAVSNTEQVSQIRYTVIDDYGGIREFSSKL</sequence>
<keyword evidence="12" id="KW-1185">Reference proteome</keyword>
<dbReference type="PROSITE" id="PS00635">
    <property type="entry name" value="PILI_CHAPERONE"/>
    <property type="match status" value="1"/>
</dbReference>
<comment type="similarity">
    <text evidence="2 8">Belongs to the periplasmic pilus chaperone family.</text>
</comment>
<evidence type="ECO:0000256" key="7">
    <source>
        <dbReference type="ARBA" id="ARBA00023319"/>
    </source>
</evidence>
<evidence type="ECO:0000256" key="2">
    <source>
        <dbReference type="ARBA" id="ARBA00007399"/>
    </source>
</evidence>
<evidence type="ECO:0000256" key="4">
    <source>
        <dbReference type="ARBA" id="ARBA00022729"/>
    </source>
</evidence>
<dbReference type="Gene3D" id="2.60.40.10">
    <property type="entry name" value="Immunoglobulins"/>
    <property type="match status" value="2"/>
</dbReference>
<accession>A0ABU9V9Y5</accession>
<comment type="subcellular location">
    <subcellularLocation>
        <location evidence="1 8">Periplasm</location>
    </subcellularLocation>
</comment>
<dbReference type="RefSeq" id="WP_343194620.1">
    <property type="nucleotide sequence ID" value="NZ_JBCIVJ010000020.1"/>
</dbReference>
<dbReference type="InterPro" id="IPR013783">
    <property type="entry name" value="Ig-like_fold"/>
</dbReference>
<dbReference type="InterPro" id="IPR016147">
    <property type="entry name" value="Pili_assmbl_chaperone_N"/>
</dbReference>
<evidence type="ECO:0000259" key="10">
    <source>
        <dbReference type="Pfam" id="PF02753"/>
    </source>
</evidence>
<keyword evidence="7" id="KW-0393">Immunoglobulin domain</keyword>
<dbReference type="PANTHER" id="PTHR30251">
    <property type="entry name" value="PILUS ASSEMBLY CHAPERONE"/>
    <property type="match status" value="1"/>
</dbReference>
<dbReference type="InterPro" id="IPR050643">
    <property type="entry name" value="Periplasmic_pilus_chap"/>
</dbReference>
<evidence type="ECO:0000313" key="12">
    <source>
        <dbReference type="Proteomes" id="UP001411173"/>
    </source>
</evidence>
<dbReference type="InterPro" id="IPR008962">
    <property type="entry name" value="PapD-like_sf"/>
</dbReference>
<dbReference type="EMBL" id="JBCIVJ010000020">
    <property type="protein sequence ID" value="MEN0581393.1"/>
    <property type="molecule type" value="Genomic_DNA"/>
</dbReference>
<evidence type="ECO:0000256" key="8">
    <source>
        <dbReference type="RuleBase" id="RU003918"/>
    </source>
</evidence>
<evidence type="ECO:0000259" key="9">
    <source>
        <dbReference type="Pfam" id="PF00345"/>
    </source>
</evidence>
<evidence type="ECO:0000256" key="6">
    <source>
        <dbReference type="ARBA" id="ARBA00023186"/>
    </source>
</evidence>
<keyword evidence="6 8" id="KW-0143">Chaperone</keyword>
<evidence type="ECO:0000256" key="1">
    <source>
        <dbReference type="ARBA" id="ARBA00004418"/>
    </source>
</evidence>
<keyword evidence="5" id="KW-0574">Periplasm</keyword>
<dbReference type="Pfam" id="PF00345">
    <property type="entry name" value="PapD_N"/>
    <property type="match status" value="1"/>
</dbReference>
<dbReference type="Proteomes" id="UP001411173">
    <property type="component" value="Unassembled WGS sequence"/>
</dbReference>
<dbReference type="InterPro" id="IPR018046">
    <property type="entry name" value="Pili_assmbl_chaperone_CS"/>
</dbReference>
<feature type="domain" description="Pili assembly chaperone C-terminal" evidence="10">
    <location>
        <begin position="176"/>
        <end position="235"/>
    </location>
</feature>
<dbReference type="PRINTS" id="PR00969">
    <property type="entry name" value="CHAPERONPILI"/>
</dbReference>
<name>A0ABU9V9Y5_9ENTR</name>
<gene>
    <name evidence="11" type="ORF">AAIG39_20660</name>
</gene>
<protein>
    <submittedName>
        <fullName evidence="11">Fimbria/pilus periplasmic chaperone</fullName>
    </submittedName>
</protein>
<dbReference type="InterPro" id="IPR036316">
    <property type="entry name" value="Pili_assmbl_chap_C_dom_sf"/>
</dbReference>
<comment type="caution">
    <text evidence="11">The sequence shown here is derived from an EMBL/GenBank/DDBJ whole genome shotgun (WGS) entry which is preliminary data.</text>
</comment>
<dbReference type="SUPFAM" id="SSF49354">
    <property type="entry name" value="PapD-like"/>
    <property type="match status" value="1"/>
</dbReference>
<evidence type="ECO:0000256" key="5">
    <source>
        <dbReference type="ARBA" id="ARBA00022764"/>
    </source>
</evidence>
<reference evidence="11 12" key="1">
    <citation type="submission" date="2024-02" db="EMBL/GenBank/DDBJ databases">
        <title>Whole genome of MDR Enterobacteriaceae from southern Thailand.</title>
        <authorList>
            <person name="Surachat K."/>
        </authorList>
    </citation>
    <scope>NUCLEOTIDE SEQUENCE [LARGE SCALE GENOMIC DNA]</scope>
    <source>
        <strain evidence="11 12">PSU_29</strain>
    </source>
</reference>
<evidence type="ECO:0000256" key="3">
    <source>
        <dbReference type="ARBA" id="ARBA00022558"/>
    </source>
</evidence>
<dbReference type="SUPFAM" id="SSF49584">
    <property type="entry name" value="Periplasmic chaperone C-domain"/>
    <property type="match status" value="1"/>
</dbReference>
<dbReference type="InterPro" id="IPR016148">
    <property type="entry name" value="Pili_assmbl_chaperone_C"/>
</dbReference>
<organism evidence="11 12">
    <name type="scientific">Phytobacter palmae</name>
    <dbReference type="NCBI Taxonomy" id="1855371"/>
    <lineage>
        <taxon>Bacteria</taxon>
        <taxon>Pseudomonadati</taxon>
        <taxon>Pseudomonadota</taxon>
        <taxon>Gammaproteobacteria</taxon>
        <taxon>Enterobacterales</taxon>
        <taxon>Enterobacteriaceae</taxon>
        <taxon>Phytobacter</taxon>
    </lineage>
</organism>
<keyword evidence="3" id="KW-1029">Fimbrium biogenesis</keyword>
<evidence type="ECO:0000313" key="11">
    <source>
        <dbReference type="EMBL" id="MEN0581393.1"/>
    </source>
</evidence>
<proteinExistence type="inferred from homology"/>
<dbReference type="Pfam" id="PF02753">
    <property type="entry name" value="PapD_C"/>
    <property type="match status" value="1"/>
</dbReference>
<dbReference type="PANTHER" id="PTHR30251:SF2">
    <property type="entry name" value="FIMBRIAL CHAPERONE YADV-RELATED"/>
    <property type="match status" value="1"/>
</dbReference>
<feature type="domain" description="Pili assembly chaperone N-terminal" evidence="9">
    <location>
        <begin position="27"/>
        <end position="153"/>
    </location>
</feature>
<keyword evidence="4" id="KW-0732">Signal</keyword>